<evidence type="ECO:0000256" key="6">
    <source>
        <dbReference type="SAM" id="MobiDB-lite"/>
    </source>
</evidence>
<evidence type="ECO:0000256" key="2">
    <source>
        <dbReference type="ARBA" id="ARBA00022618"/>
    </source>
</evidence>
<dbReference type="Proteomes" id="UP000276133">
    <property type="component" value="Unassembled WGS sequence"/>
</dbReference>
<name>A0A3M7R5A3_BRAPC</name>
<reference evidence="7 8" key="1">
    <citation type="journal article" date="2018" name="Sci. Rep.">
        <title>Genomic signatures of local adaptation to the degree of environmental predictability in rotifers.</title>
        <authorList>
            <person name="Franch-Gras L."/>
            <person name="Hahn C."/>
            <person name="Garcia-Roger E.M."/>
            <person name="Carmona M.J."/>
            <person name="Serra M."/>
            <person name="Gomez A."/>
        </authorList>
    </citation>
    <scope>NUCLEOTIDE SEQUENCE [LARGE SCALE GENOMIC DNA]</scope>
    <source>
        <strain evidence="7">HYR1</strain>
    </source>
</reference>
<dbReference type="InterPro" id="IPR039776">
    <property type="entry name" value="Pds5"/>
</dbReference>
<keyword evidence="2" id="KW-0132">Cell division</keyword>
<dbReference type="SUPFAM" id="SSF48371">
    <property type="entry name" value="ARM repeat"/>
    <property type="match status" value="1"/>
</dbReference>
<dbReference type="InterPro" id="IPR011989">
    <property type="entry name" value="ARM-like"/>
</dbReference>
<dbReference type="InterPro" id="IPR016024">
    <property type="entry name" value="ARM-type_fold"/>
</dbReference>
<dbReference type="PANTHER" id="PTHR12663:SF0">
    <property type="entry name" value="PRECOCIOUS DISSOCIATION OF SISTERS 5, ISOFORM A"/>
    <property type="match status" value="1"/>
</dbReference>
<comment type="caution">
    <text evidence="7">The sequence shown here is derived from an EMBL/GenBank/DDBJ whole genome shotgun (WGS) entry which is preliminary data.</text>
</comment>
<proteinExistence type="predicted"/>
<feature type="compositionally biased region" description="Basic and acidic residues" evidence="6">
    <location>
        <begin position="1468"/>
        <end position="1477"/>
    </location>
</feature>
<dbReference type="STRING" id="10195.A0A3M7R5A3"/>
<feature type="region of interest" description="Disordered" evidence="6">
    <location>
        <begin position="1390"/>
        <end position="1571"/>
    </location>
</feature>
<dbReference type="GO" id="GO:0007064">
    <property type="term" value="P:mitotic sister chromatid cohesion"/>
    <property type="evidence" value="ECO:0007669"/>
    <property type="project" value="InterPro"/>
</dbReference>
<feature type="compositionally biased region" description="Basic and acidic residues" evidence="6">
    <location>
        <begin position="1399"/>
        <end position="1412"/>
    </location>
</feature>
<keyword evidence="3" id="KW-0498">Mitosis</keyword>
<dbReference type="EMBL" id="REGN01004196">
    <property type="protein sequence ID" value="RNA18629.1"/>
    <property type="molecule type" value="Genomic_DNA"/>
</dbReference>
<dbReference type="GO" id="GO:0005634">
    <property type="term" value="C:nucleus"/>
    <property type="evidence" value="ECO:0007669"/>
    <property type="project" value="UniProtKB-SubCell"/>
</dbReference>
<feature type="compositionally biased region" description="Acidic residues" evidence="6">
    <location>
        <begin position="1478"/>
        <end position="1488"/>
    </location>
</feature>
<keyword evidence="5" id="KW-0131">Cell cycle</keyword>
<feature type="compositionally biased region" description="Basic and acidic residues" evidence="6">
    <location>
        <begin position="1428"/>
        <end position="1442"/>
    </location>
</feature>
<dbReference type="GO" id="GO:0000785">
    <property type="term" value="C:chromatin"/>
    <property type="evidence" value="ECO:0007669"/>
    <property type="project" value="TreeGrafter"/>
</dbReference>
<dbReference type="Gene3D" id="1.25.10.10">
    <property type="entry name" value="Leucine-rich Repeat Variant"/>
    <property type="match status" value="1"/>
</dbReference>
<dbReference type="GO" id="GO:0006281">
    <property type="term" value="P:DNA repair"/>
    <property type="evidence" value="ECO:0007669"/>
    <property type="project" value="TreeGrafter"/>
</dbReference>
<feature type="region of interest" description="Disordered" evidence="6">
    <location>
        <begin position="694"/>
        <end position="764"/>
    </location>
</feature>
<evidence type="ECO:0000313" key="7">
    <source>
        <dbReference type="EMBL" id="RNA18629.1"/>
    </source>
</evidence>
<accession>A0A3M7R5A3</accession>
<evidence type="ECO:0000256" key="1">
    <source>
        <dbReference type="ARBA" id="ARBA00004123"/>
    </source>
</evidence>
<feature type="compositionally biased region" description="Polar residues" evidence="6">
    <location>
        <begin position="1551"/>
        <end position="1562"/>
    </location>
</feature>
<feature type="compositionally biased region" description="Low complexity" evidence="6">
    <location>
        <begin position="1443"/>
        <end position="1460"/>
    </location>
</feature>
<dbReference type="GO" id="GO:0051301">
    <property type="term" value="P:cell division"/>
    <property type="evidence" value="ECO:0007669"/>
    <property type="project" value="UniProtKB-KW"/>
</dbReference>
<feature type="compositionally biased region" description="Basic and acidic residues" evidence="6">
    <location>
        <begin position="1515"/>
        <end position="1524"/>
    </location>
</feature>
<gene>
    <name evidence="7" type="ORF">BpHYR1_020235</name>
</gene>
<feature type="compositionally biased region" description="Acidic residues" evidence="6">
    <location>
        <begin position="743"/>
        <end position="756"/>
    </location>
</feature>
<organism evidence="7 8">
    <name type="scientific">Brachionus plicatilis</name>
    <name type="common">Marine rotifer</name>
    <name type="synonym">Brachionus muelleri</name>
    <dbReference type="NCBI Taxonomy" id="10195"/>
    <lineage>
        <taxon>Eukaryota</taxon>
        <taxon>Metazoa</taxon>
        <taxon>Spiralia</taxon>
        <taxon>Gnathifera</taxon>
        <taxon>Rotifera</taxon>
        <taxon>Eurotatoria</taxon>
        <taxon>Monogononta</taxon>
        <taxon>Pseudotrocha</taxon>
        <taxon>Ploima</taxon>
        <taxon>Brachionidae</taxon>
        <taxon>Brachionus</taxon>
    </lineage>
</organism>
<protein>
    <submittedName>
        <fullName evidence="7">Sister chromatid cohesion PDS5-like protein</fullName>
    </submittedName>
</protein>
<comment type="subcellular location">
    <subcellularLocation>
        <location evidence="1">Nucleus</location>
    </subcellularLocation>
</comment>
<evidence type="ECO:0000256" key="4">
    <source>
        <dbReference type="ARBA" id="ARBA00023242"/>
    </source>
</evidence>
<evidence type="ECO:0000256" key="5">
    <source>
        <dbReference type="ARBA" id="ARBA00023306"/>
    </source>
</evidence>
<evidence type="ECO:0000313" key="8">
    <source>
        <dbReference type="Proteomes" id="UP000276133"/>
    </source>
</evidence>
<dbReference type="PANTHER" id="PTHR12663">
    <property type="entry name" value="ANDROGEN INDUCED INHIBITOR OF PROLIFERATION AS3 / PDS5-RELATED"/>
    <property type="match status" value="1"/>
</dbReference>
<dbReference type="OrthoDB" id="200660at2759"/>
<keyword evidence="4" id="KW-0539">Nucleus</keyword>
<feature type="compositionally biased region" description="Acidic residues" evidence="6">
    <location>
        <begin position="721"/>
        <end position="736"/>
    </location>
</feature>
<keyword evidence="8" id="KW-1185">Reference proteome</keyword>
<sequence length="1571" mass="180235">MNEIIYPSGCKDIQIELANDELIRRLKKIQQTFQNFGKDPSLDKYKQLAILIGSDVFLDHEHDDVKLLIACCLADIIRLYSPDLPYQDPANLKKIFIFLANQLKGLNDKSKTAYNRYHYLLENLRQDNKFLLCLDLEDCQEIIADVFEVAFKIINDKTDANVRVELLELLLPLLNESDHLSSRVLDTLFARIIEPQKSNNKEAYNLASNLIKKGNENFEFLVQNHLNNILLTSRGNSTPKTYPQITSCLNASASSDESVNSSLNTDKLTTSFVHGQANQFISDKLCLIIYELYSIRYALLELLLPQLEYKLKSNDLKERREYTKLLSKMFSEKDSLLAQKVPNLWEAYLERFADANEDIRKICVQHICDFLIQQSASIKSISGSHSASALADSTSLSAINQHGSSIVDQIIEIIKNRSLDSEESLRFEVVQEILKAIKQDSNLITLDILNVLKERTLDVKIKVRKSALQGLAALYKKIHSKINVSRATVQVVSWIPSKIMRIYFQESIEDKLLVERLLNSSIIPYSLDAKEKMAQLYYAFTTFDDYSIMSLMEIMKNRVFLNTIMKSLIEKIEDNPKIDFNDPRFNEIILISQQLLDASKGHDFMKVFLNTLKTNHNIRNYFKNLVNVNNSCSRSLQLIQLILTNLGSMNQSQSNMAKRLIERMSSIIIDKECIERLIELIEYKVRQRLTLKQRRLMSKRNSKKEPKTSNRKGRKGKLEESSGEDENSESESDEEQNEHGEENMDSFEADEETEDSETIKSSEVSNPQVDRLLIRHVDDDGEKGIKLLNYLFLIHSNYGFNNSNTYQKLFSFINCRKDNVVSATLKLLNTFYSTGTTAKEEDEEFSTINENYLDKLKNLCLHGKTKQAKHAVNLIYKNFEHPKNQQILYELYADLIQEAEKANGKTFISCLVSLGHICYAIPKMVGKEIKEFISKSVVKEILMQPLDAPLNISLNDSSTSFTAKKRNNLKLAGKWCENEEELPISTRARLEAIKLVVRWCLGLKSECSNILFTIRIMIKLIRDNAPESYGKQVNNEEAEESKNTVIVCEAERSRIRVTCGSQLIKLAQEPCFKQLITAEYFHVLAKLIIDPVNNVKDIIIKKLTKPLKSNKLPYYYMGVFALCGLDTNKERKIKVKKIYTSLIKQYRQLESKESKQSSAQKNRILPEMCLPYAVSLMAHNIKIDSLKDDQKVKQIKECLSLILEPLIENPDGYQIALIKKILNKIKSSDDGLASSAVSQLTKAENQSMNKAAFQNLYIFNKSLVFICEIFLFHIYSKNTNYLTNKECQFDVNLPGGFFTPRENGNEEQNHELNKEVEELFKQTESTKIAEEHHLDRTSQLADISEIPDEISKKTSSRIQIIPLGKKRKAKEKDDVEDSDDEDMVLSDIRKSLNSQKDSFSPEKSKLSDDESVSRPAPKKRLTDSNISEDVKSENEENEEKSPSRPTRSTRSSKLTSPKKSPSARKSRKVVDEKKSTESEEEKENEIEMEENKDLEKNEESLDKQDSEKEEEPEEIAEKKDEKKAGRSSARQMNKNFKNDESPKSHVKKCSTKPSVDSPSYSLRQKRSINKK</sequence>
<dbReference type="Pfam" id="PF20168">
    <property type="entry name" value="PDS5"/>
    <property type="match status" value="1"/>
</dbReference>
<evidence type="ECO:0000256" key="3">
    <source>
        <dbReference type="ARBA" id="ARBA00022776"/>
    </source>
</evidence>
<feature type="compositionally biased region" description="Basic and acidic residues" evidence="6">
    <location>
        <begin position="1489"/>
        <end position="1506"/>
    </location>
</feature>